<dbReference type="RefSeq" id="WP_145194812.1">
    <property type="nucleotide sequence ID" value="NZ_CP036434.1"/>
</dbReference>
<dbReference type="SUPFAM" id="SSF56601">
    <property type="entry name" value="beta-lactamase/transpeptidase-like"/>
    <property type="match status" value="1"/>
</dbReference>
<reference evidence="3 4" key="1">
    <citation type="submission" date="2019-02" db="EMBL/GenBank/DDBJ databases">
        <title>Deep-cultivation of Planctomycetes and their phenomic and genomic characterization uncovers novel biology.</title>
        <authorList>
            <person name="Wiegand S."/>
            <person name="Jogler M."/>
            <person name="Boedeker C."/>
            <person name="Pinto D."/>
            <person name="Vollmers J."/>
            <person name="Rivas-Marin E."/>
            <person name="Kohn T."/>
            <person name="Peeters S.H."/>
            <person name="Heuer A."/>
            <person name="Rast P."/>
            <person name="Oberbeckmann S."/>
            <person name="Bunk B."/>
            <person name="Jeske O."/>
            <person name="Meyerdierks A."/>
            <person name="Storesund J.E."/>
            <person name="Kallscheuer N."/>
            <person name="Luecker S."/>
            <person name="Lage O.M."/>
            <person name="Pohl T."/>
            <person name="Merkel B.J."/>
            <person name="Hornburger P."/>
            <person name="Mueller R.-W."/>
            <person name="Bruemmer F."/>
            <person name="Labrenz M."/>
            <person name="Spormann A.M."/>
            <person name="Op den Camp H."/>
            <person name="Overmann J."/>
            <person name="Amann R."/>
            <person name="Jetten M.S.M."/>
            <person name="Mascher T."/>
            <person name="Medema M.H."/>
            <person name="Devos D.P."/>
            <person name="Kaster A.-K."/>
            <person name="Ovreas L."/>
            <person name="Rohde M."/>
            <person name="Galperin M.Y."/>
            <person name="Jogler C."/>
        </authorList>
    </citation>
    <scope>NUCLEOTIDE SEQUENCE [LARGE SCALE GENOMIC DNA]</scope>
    <source>
        <strain evidence="3 4">Poly30</strain>
    </source>
</reference>
<name>A0A518EMT9_9BACT</name>
<dbReference type="OrthoDB" id="284523at2"/>
<dbReference type="AlphaFoldDB" id="A0A518EMT9"/>
<sequence length="676" mass="72801" precursor="true">MPHTTAFFVTLLTLFAPLAQGQEATAVQEPPALSVARPVEATLAAGEGDSYFLEAAADQFVSGVADQESVDVIVRVFGPDEAQLAEFDGPSRGPERFTFETEVGGRYRIEVTPFEQEEGRYTLTLETLEPLATGGPGRVDQLMAAYSGAGTPGGVIGVIRGGEVLFEKAYGMANLVHEVPFSVQTPSNLGSTSKQFTGFAIALLEAEGLLSFDDDVRKHIPELPDLGEVVTLRHLLTHTSGYREFLNTLAMGGRRLDRGDHIDRVELIEVVQRQPSLQNPPGADWNYNNTGFGLLTVIVERVTGETFPDWMKGHVFEPLGMTHTVVRAENNQIIRGSAQGYGPGPGGFQNMEDLGGAMGAGAIYSTVGDLAKWMRNLQTGELGGADVLLAMTTPFELTSGKSTGYGFGLFIDQQGGLRRFQHGGADTAHRAMLMVFPDIEGGVVALSNNAGFDSAKIADQMAEAFFGDEMKQDTVVEVAPAEASAEAASAFDPTDYDPVDFEKLAGRYELEEAPGFVLAFTSDVEGLHTQATGQPRLDIVPTSPLSFKIQGVEAEVVFEVSGAGECTGLVLHQNGAHRAKRLTEAAWAPTSEQMAAYSGRYFSEELETFYSIEVEGDRLMLRRRRQVDASLMPAEEHVFVGPSQSKLTFVLGDSGEITGFEVSAGRTRGVTFQRVN</sequence>
<evidence type="ECO:0000313" key="3">
    <source>
        <dbReference type="EMBL" id="QDV05402.1"/>
    </source>
</evidence>
<gene>
    <name evidence="3" type="primary">pbpE_2</name>
    <name evidence="3" type="ORF">Poly30_08990</name>
</gene>
<protein>
    <submittedName>
        <fullName evidence="3">Penicillin-binding protein 4</fullName>
    </submittedName>
</protein>
<dbReference type="PANTHER" id="PTHR46825">
    <property type="entry name" value="D-ALANYL-D-ALANINE-CARBOXYPEPTIDASE/ENDOPEPTIDASE AMPH"/>
    <property type="match status" value="1"/>
</dbReference>
<keyword evidence="4" id="KW-1185">Reference proteome</keyword>
<dbReference type="Pfam" id="PF00144">
    <property type="entry name" value="Beta-lactamase"/>
    <property type="match status" value="1"/>
</dbReference>
<proteinExistence type="predicted"/>
<feature type="domain" description="Beta-lactamase-related" evidence="2">
    <location>
        <begin position="139"/>
        <end position="462"/>
    </location>
</feature>
<dbReference type="InterPro" id="IPR001466">
    <property type="entry name" value="Beta-lactam-related"/>
</dbReference>
<evidence type="ECO:0000313" key="4">
    <source>
        <dbReference type="Proteomes" id="UP000320390"/>
    </source>
</evidence>
<keyword evidence="1" id="KW-0732">Signal</keyword>
<dbReference type="InterPro" id="IPR012338">
    <property type="entry name" value="Beta-lactam/transpept-like"/>
</dbReference>
<dbReference type="Gene3D" id="3.40.710.10">
    <property type="entry name" value="DD-peptidase/beta-lactamase superfamily"/>
    <property type="match status" value="1"/>
</dbReference>
<dbReference type="EMBL" id="CP036434">
    <property type="protein sequence ID" value="QDV05402.1"/>
    <property type="molecule type" value="Genomic_DNA"/>
</dbReference>
<evidence type="ECO:0000259" key="2">
    <source>
        <dbReference type="Pfam" id="PF00144"/>
    </source>
</evidence>
<dbReference type="InterPro" id="IPR050491">
    <property type="entry name" value="AmpC-like"/>
</dbReference>
<feature type="chain" id="PRO_5022126350" evidence="1">
    <location>
        <begin position="22"/>
        <end position="676"/>
    </location>
</feature>
<dbReference type="PANTHER" id="PTHR46825:SF9">
    <property type="entry name" value="BETA-LACTAMASE-RELATED DOMAIN-CONTAINING PROTEIN"/>
    <property type="match status" value="1"/>
</dbReference>
<feature type="signal peptide" evidence="1">
    <location>
        <begin position="1"/>
        <end position="21"/>
    </location>
</feature>
<dbReference type="Proteomes" id="UP000320390">
    <property type="component" value="Chromosome"/>
</dbReference>
<accession>A0A518EMT9</accession>
<dbReference type="Gene3D" id="2.60.120.380">
    <property type="match status" value="1"/>
</dbReference>
<organism evidence="3 4">
    <name type="scientific">Saltatorellus ferox</name>
    <dbReference type="NCBI Taxonomy" id="2528018"/>
    <lineage>
        <taxon>Bacteria</taxon>
        <taxon>Pseudomonadati</taxon>
        <taxon>Planctomycetota</taxon>
        <taxon>Planctomycetia</taxon>
        <taxon>Planctomycetia incertae sedis</taxon>
        <taxon>Saltatorellus</taxon>
    </lineage>
</organism>
<evidence type="ECO:0000256" key="1">
    <source>
        <dbReference type="SAM" id="SignalP"/>
    </source>
</evidence>